<evidence type="ECO:0000313" key="2">
    <source>
        <dbReference type="EMBL" id="SCZ84491.1"/>
    </source>
</evidence>
<protein>
    <recommendedName>
        <fullName evidence="1">RES domain-containing protein</fullName>
    </recommendedName>
</protein>
<dbReference type="InterPro" id="IPR014914">
    <property type="entry name" value="RES_dom"/>
</dbReference>
<organism evidence="2 3">
    <name type="scientific">Nitrosomonas mobilis</name>
    <dbReference type="NCBI Taxonomy" id="51642"/>
    <lineage>
        <taxon>Bacteria</taxon>
        <taxon>Pseudomonadati</taxon>
        <taxon>Pseudomonadota</taxon>
        <taxon>Betaproteobacteria</taxon>
        <taxon>Nitrosomonadales</taxon>
        <taxon>Nitrosomonadaceae</taxon>
        <taxon>Nitrosomonas</taxon>
    </lineage>
</organism>
<keyword evidence="3" id="KW-1185">Reference proteome</keyword>
<dbReference type="RefSeq" id="WP_090284010.1">
    <property type="nucleotide sequence ID" value="NZ_FMWO01000024.1"/>
</dbReference>
<dbReference type="EMBL" id="FMWO01000024">
    <property type="protein sequence ID" value="SCZ84491.1"/>
    <property type="molecule type" value="Genomic_DNA"/>
</dbReference>
<reference evidence="2 3" key="1">
    <citation type="submission" date="2016-10" db="EMBL/GenBank/DDBJ databases">
        <authorList>
            <person name="de Groot N.N."/>
        </authorList>
    </citation>
    <scope>NUCLEOTIDE SEQUENCE [LARGE SCALE GENOMIC DNA]</scope>
    <source>
        <strain evidence="2">1</strain>
    </source>
</reference>
<sequence>MFSWRISRKEFALDRTGYGASIKGQRWNSAGIPAIYAGLSLEIAALEKLVHTGSILPLNLVVVRITLPDENNLYETPPINAFPDDWNALPGSPTAAAYGDSFLRKGKYLGLIVPSAVIQEARNILINPNHPAMKATEIEIVREFTFDSRLSS</sequence>
<dbReference type="Pfam" id="PF08808">
    <property type="entry name" value="RES"/>
    <property type="match status" value="1"/>
</dbReference>
<dbReference type="SMART" id="SM00953">
    <property type="entry name" value="RES"/>
    <property type="match status" value="1"/>
</dbReference>
<dbReference type="STRING" id="51642.NSMM_190008"/>
<evidence type="ECO:0000313" key="3">
    <source>
        <dbReference type="Proteomes" id="UP000198729"/>
    </source>
</evidence>
<accession>A0A1G5SD76</accession>
<feature type="domain" description="RES" evidence="1">
    <location>
        <begin position="14"/>
        <end position="140"/>
    </location>
</feature>
<dbReference type="AlphaFoldDB" id="A0A1G5SD76"/>
<dbReference type="Proteomes" id="UP000198729">
    <property type="component" value="Unassembled WGS sequence"/>
</dbReference>
<gene>
    <name evidence="2" type="ORF">NSMM_190008</name>
</gene>
<proteinExistence type="predicted"/>
<dbReference type="OrthoDB" id="9789501at2"/>
<name>A0A1G5SD76_9PROT</name>
<evidence type="ECO:0000259" key="1">
    <source>
        <dbReference type="SMART" id="SM00953"/>
    </source>
</evidence>